<dbReference type="Pfam" id="PF13436">
    <property type="entry name" value="Gly-zipper_OmpA"/>
    <property type="match status" value="1"/>
</dbReference>
<dbReference type="Proteomes" id="UP000646365">
    <property type="component" value="Unassembled WGS sequence"/>
</dbReference>
<dbReference type="PROSITE" id="PS51257">
    <property type="entry name" value="PROKAR_LIPOPROTEIN"/>
    <property type="match status" value="1"/>
</dbReference>
<feature type="domain" description="Glycine-zipper-containing OmpA-like membrane" evidence="1">
    <location>
        <begin position="67"/>
        <end position="108"/>
    </location>
</feature>
<comment type="caution">
    <text evidence="2">The sequence shown here is derived from an EMBL/GenBank/DDBJ whole genome shotgun (WGS) entry which is preliminary data.</text>
</comment>
<sequence length="135" mass="13858">MDFHRDGRRFLKSMTLIVCMTGGLAACAGADFRPVVDMTGHTQAEYEQDLAMCQDQARSVRNNGDLAEDAGLGAVAGAAGGAVLGAITGNAGTGAGIGALTGLVGGGGHKEAETEEREQRIITNCMRAHGFNVYG</sequence>
<proteinExistence type="predicted"/>
<dbReference type="EMBL" id="BMJQ01000002">
    <property type="protein sequence ID" value="GGF04018.1"/>
    <property type="molecule type" value="Genomic_DNA"/>
</dbReference>
<dbReference type="AlphaFoldDB" id="A0A8J2YQW6"/>
<name>A0A8J2YQW6_9PROT</name>
<reference evidence="2" key="2">
    <citation type="submission" date="2020-09" db="EMBL/GenBank/DDBJ databases">
        <authorList>
            <person name="Sun Q."/>
            <person name="Zhou Y."/>
        </authorList>
    </citation>
    <scope>NUCLEOTIDE SEQUENCE</scope>
    <source>
        <strain evidence="2">CGMCC 1.15725</strain>
    </source>
</reference>
<organism evidence="2 3">
    <name type="scientific">Aliidongia dinghuensis</name>
    <dbReference type="NCBI Taxonomy" id="1867774"/>
    <lineage>
        <taxon>Bacteria</taxon>
        <taxon>Pseudomonadati</taxon>
        <taxon>Pseudomonadota</taxon>
        <taxon>Alphaproteobacteria</taxon>
        <taxon>Rhodospirillales</taxon>
        <taxon>Dongiaceae</taxon>
        <taxon>Aliidongia</taxon>
    </lineage>
</organism>
<dbReference type="InterPro" id="IPR025693">
    <property type="entry name" value="Gly-zipper_OmpA-like_dom"/>
</dbReference>
<evidence type="ECO:0000313" key="2">
    <source>
        <dbReference type="EMBL" id="GGF04018.1"/>
    </source>
</evidence>
<evidence type="ECO:0000313" key="3">
    <source>
        <dbReference type="Proteomes" id="UP000646365"/>
    </source>
</evidence>
<evidence type="ECO:0000259" key="1">
    <source>
        <dbReference type="Pfam" id="PF13436"/>
    </source>
</evidence>
<gene>
    <name evidence="2" type="ORF">GCM10011611_06810</name>
</gene>
<keyword evidence="3" id="KW-1185">Reference proteome</keyword>
<accession>A0A8J2YQW6</accession>
<protein>
    <recommendedName>
        <fullName evidence="1">Glycine-zipper-containing OmpA-like membrane domain-containing protein</fullName>
    </recommendedName>
</protein>
<reference evidence="2" key="1">
    <citation type="journal article" date="2014" name="Int. J. Syst. Evol. Microbiol.">
        <title>Complete genome sequence of Corynebacterium casei LMG S-19264T (=DSM 44701T), isolated from a smear-ripened cheese.</title>
        <authorList>
            <consortium name="US DOE Joint Genome Institute (JGI-PGF)"/>
            <person name="Walter F."/>
            <person name="Albersmeier A."/>
            <person name="Kalinowski J."/>
            <person name="Ruckert C."/>
        </authorList>
    </citation>
    <scope>NUCLEOTIDE SEQUENCE</scope>
    <source>
        <strain evidence="2">CGMCC 1.15725</strain>
    </source>
</reference>